<protein>
    <submittedName>
        <fullName evidence="1">Uncharacterized protein</fullName>
    </submittedName>
</protein>
<dbReference type="EMBL" id="DSZY01000012">
    <property type="protein sequence ID" value="HGU40014.1"/>
    <property type="molecule type" value="Genomic_DNA"/>
</dbReference>
<proteinExistence type="predicted"/>
<dbReference type="InterPro" id="IPR015943">
    <property type="entry name" value="WD40/YVTN_repeat-like_dom_sf"/>
</dbReference>
<sequence length="89" mass="10218">MSFNTDYYWKVIVKDPNGGVASSDLWYFETRNTFAVVGTPVWSYPLGREFTSPAIDSENHIYVSTSNGYLYAFNIDGNVLWTFNLRQTT</sequence>
<accession>A0A7C5VL41</accession>
<dbReference type="InterPro" id="IPR018391">
    <property type="entry name" value="PQQ_b-propeller_rpt"/>
</dbReference>
<comment type="caution">
    <text evidence="1">The sequence shown here is derived from an EMBL/GenBank/DDBJ whole genome shotgun (WGS) entry which is preliminary data.</text>
</comment>
<organism evidence="1">
    <name type="scientific">Fervidobacterium thailandense</name>
    <dbReference type="NCBI Taxonomy" id="1008305"/>
    <lineage>
        <taxon>Bacteria</taxon>
        <taxon>Thermotogati</taxon>
        <taxon>Thermotogota</taxon>
        <taxon>Thermotogae</taxon>
        <taxon>Thermotogales</taxon>
        <taxon>Fervidobacteriaceae</taxon>
        <taxon>Fervidobacterium</taxon>
    </lineage>
</organism>
<dbReference type="SMART" id="SM00564">
    <property type="entry name" value="PQQ"/>
    <property type="match status" value="1"/>
</dbReference>
<name>A0A7C5VL41_9BACT</name>
<dbReference type="SUPFAM" id="SSF50998">
    <property type="entry name" value="Quinoprotein alcohol dehydrogenase-like"/>
    <property type="match status" value="1"/>
</dbReference>
<evidence type="ECO:0000313" key="1">
    <source>
        <dbReference type="EMBL" id="HGU40014.1"/>
    </source>
</evidence>
<dbReference type="AlphaFoldDB" id="A0A7C5VL41"/>
<gene>
    <name evidence="1" type="ORF">ENT77_02290</name>
</gene>
<dbReference type="Gene3D" id="2.130.10.10">
    <property type="entry name" value="YVTN repeat-like/Quinoprotein amine dehydrogenase"/>
    <property type="match status" value="1"/>
</dbReference>
<reference evidence="1" key="1">
    <citation type="journal article" date="2020" name="mSystems">
        <title>Genome- and Community-Level Interaction Insights into Carbon Utilization and Element Cycling Functions of Hydrothermarchaeota in Hydrothermal Sediment.</title>
        <authorList>
            <person name="Zhou Z."/>
            <person name="Liu Y."/>
            <person name="Xu W."/>
            <person name="Pan J."/>
            <person name="Luo Z.H."/>
            <person name="Li M."/>
        </authorList>
    </citation>
    <scope>NUCLEOTIDE SEQUENCE [LARGE SCALE GENOMIC DNA]</scope>
    <source>
        <strain evidence="1">SpSt-609</strain>
    </source>
</reference>
<dbReference type="InterPro" id="IPR011047">
    <property type="entry name" value="Quinoprotein_ADH-like_sf"/>
</dbReference>